<comment type="caution">
    <text evidence="1">The sequence shown here is derived from an EMBL/GenBank/DDBJ whole genome shotgun (WGS) entry which is preliminary data.</text>
</comment>
<evidence type="ECO:0000313" key="2">
    <source>
        <dbReference type="Proteomes" id="UP001177021"/>
    </source>
</evidence>
<name>A0ACB0J584_TRIPR</name>
<gene>
    <name evidence="1" type="ORF">MILVUS5_LOCUS10053</name>
</gene>
<accession>A0ACB0J584</accession>
<dbReference type="EMBL" id="CASHSV030000024">
    <property type="protein sequence ID" value="CAJ2640158.1"/>
    <property type="molecule type" value="Genomic_DNA"/>
</dbReference>
<protein>
    <submittedName>
        <fullName evidence="1">Uncharacterized protein</fullName>
    </submittedName>
</protein>
<sequence>MKKIISGNKYSNDHLIYEILVIIFTTLSVVDLAIASMVCKSWNLASRSPKLWKRLDLSILSLKGMNEPLRPFAWMDEYSSQKITQFLKYTSSLSGGTISCIIFNYNVYLRDMHLISIAERTPNLKRLVLPISGNISKIGIETALRSWRGLKSITITSMVHYINLFDAIEKYCTNIVCLKFTYCFEQDHAKSLVKYTPNLKVLSIRSMRVNMRGLCYVLNNLEHLKVVNLSHSIILDKFDDELRIYSIFDVLSRVNISCKIIVCQRRSCLRCKNENMRNSRRLSNGSLEEIWREDEIICLAH</sequence>
<evidence type="ECO:0000313" key="1">
    <source>
        <dbReference type="EMBL" id="CAJ2640158.1"/>
    </source>
</evidence>
<reference evidence="1" key="1">
    <citation type="submission" date="2023-10" db="EMBL/GenBank/DDBJ databases">
        <authorList>
            <person name="Rodriguez Cubillos JULIANA M."/>
            <person name="De Vega J."/>
        </authorList>
    </citation>
    <scope>NUCLEOTIDE SEQUENCE</scope>
</reference>
<keyword evidence="2" id="KW-1185">Reference proteome</keyword>
<proteinExistence type="predicted"/>
<organism evidence="1 2">
    <name type="scientific">Trifolium pratense</name>
    <name type="common">Red clover</name>
    <dbReference type="NCBI Taxonomy" id="57577"/>
    <lineage>
        <taxon>Eukaryota</taxon>
        <taxon>Viridiplantae</taxon>
        <taxon>Streptophyta</taxon>
        <taxon>Embryophyta</taxon>
        <taxon>Tracheophyta</taxon>
        <taxon>Spermatophyta</taxon>
        <taxon>Magnoliopsida</taxon>
        <taxon>eudicotyledons</taxon>
        <taxon>Gunneridae</taxon>
        <taxon>Pentapetalae</taxon>
        <taxon>rosids</taxon>
        <taxon>fabids</taxon>
        <taxon>Fabales</taxon>
        <taxon>Fabaceae</taxon>
        <taxon>Papilionoideae</taxon>
        <taxon>50 kb inversion clade</taxon>
        <taxon>NPAAA clade</taxon>
        <taxon>Hologalegina</taxon>
        <taxon>IRL clade</taxon>
        <taxon>Trifolieae</taxon>
        <taxon>Trifolium</taxon>
    </lineage>
</organism>
<dbReference type="Proteomes" id="UP001177021">
    <property type="component" value="Unassembled WGS sequence"/>
</dbReference>